<organism evidence="3 4">
    <name type="scientific">Datura stramonium</name>
    <name type="common">Jimsonweed</name>
    <name type="synonym">Common thornapple</name>
    <dbReference type="NCBI Taxonomy" id="4076"/>
    <lineage>
        <taxon>Eukaryota</taxon>
        <taxon>Viridiplantae</taxon>
        <taxon>Streptophyta</taxon>
        <taxon>Embryophyta</taxon>
        <taxon>Tracheophyta</taxon>
        <taxon>Spermatophyta</taxon>
        <taxon>Magnoliopsida</taxon>
        <taxon>eudicotyledons</taxon>
        <taxon>Gunneridae</taxon>
        <taxon>Pentapetalae</taxon>
        <taxon>asterids</taxon>
        <taxon>lamiids</taxon>
        <taxon>Solanales</taxon>
        <taxon>Solanaceae</taxon>
        <taxon>Solanoideae</taxon>
        <taxon>Datureae</taxon>
        <taxon>Datura</taxon>
    </lineage>
</organism>
<proteinExistence type="predicted"/>
<protein>
    <submittedName>
        <fullName evidence="3">Uncharacterized protein</fullName>
    </submittedName>
</protein>
<comment type="caution">
    <text evidence="3">The sequence shown here is derived from an EMBL/GenBank/DDBJ whole genome shotgun (WGS) entry which is preliminary data.</text>
</comment>
<accession>A0ABS8TKH8</accession>
<sequence length="119" mass="13393">NFLALMASDVVAAVVVDGTSPCNHLFLRESTNQYNVTRTRTTHCAKWSCSSSCNFEWRSDRKVHNMLLVAHEVVVQAAILSGEGDQKVQDLFLLDITPINLDIETADDSLDFKEHYYSN</sequence>
<name>A0ABS8TKH8_DATST</name>
<dbReference type="EMBL" id="JACEIK010001679">
    <property type="protein sequence ID" value="MCD7471411.1"/>
    <property type="molecule type" value="Genomic_DNA"/>
</dbReference>
<keyword evidence="4" id="KW-1185">Reference proteome</keyword>
<gene>
    <name evidence="3" type="ORF">HAX54_011830</name>
</gene>
<keyword evidence="2" id="KW-0067">ATP-binding</keyword>
<dbReference type="PRINTS" id="PR00301">
    <property type="entry name" value="HEATSHOCK70"/>
</dbReference>
<dbReference type="InterPro" id="IPR013126">
    <property type="entry name" value="Hsp_70_fam"/>
</dbReference>
<evidence type="ECO:0000313" key="4">
    <source>
        <dbReference type="Proteomes" id="UP000823775"/>
    </source>
</evidence>
<dbReference type="Pfam" id="PF00012">
    <property type="entry name" value="HSP70"/>
    <property type="match status" value="1"/>
</dbReference>
<dbReference type="Proteomes" id="UP000823775">
    <property type="component" value="Unassembled WGS sequence"/>
</dbReference>
<evidence type="ECO:0000313" key="3">
    <source>
        <dbReference type="EMBL" id="MCD7471411.1"/>
    </source>
</evidence>
<evidence type="ECO:0000256" key="1">
    <source>
        <dbReference type="ARBA" id="ARBA00022741"/>
    </source>
</evidence>
<reference evidence="3 4" key="1">
    <citation type="journal article" date="2021" name="BMC Genomics">
        <title>Datura genome reveals duplications of psychoactive alkaloid biosynthetic genes and high mutation rate following tissue culture.</title>
        <authorList>
            <person name="Rajewski A."/>
            <person name="Carter-House D."/>
            <person name="Stajich J."/>
            <person name="Litt A."/>
        </authorList>
    </citation>
    <scope>NUCLEOTIDE SEQUENCE [LARGE SCALE GENOMIC DNA]</scope>
    <source>
        <strain evidence="3">AR-01</strain>
    </source>
</reference>
<feature type="non-terminal residue" evidence="3">
    <location>
        <position position="1"/>
    </location>
</feature>
<evidence type="ECO:0000256" key="2">
    <source>
        <dbReference type="ARBA" id="ARBA00022840"/>
    </source>
</evidence>
<keyword evidence="1" id="KW-0547">Nucleotide-binding</keyword>